<dbReference type="InterPro" id="IPR004265">
    <property type="entry name" value="Dirigent"/>
</dbReference>
<evidence type="ECO:0000313" key="8">
    <source>
        <dbReference type="RefSeq" id="XP_031402275.1"/>
    </source>
</evidence>
<dbReference type="EMBL" id="MTKT01004939">
    <property type="protein sequence ID" value="OWM69260.1"/>
    <property type="molecule type" value="Genomic_DNA"/>
</dbReference>
<comment type="similarity">
    <text evidence="1 4">Belongs to the plant dirigent protein family.</text>
</comment>
<dbReference type="Gene3D" id="2.40.480.10">
    <property type="entry name" value="Allene oxide cyclase-like"/>
    <property type="match status" value="1"/>
</dbReference>
<dbReference type="GO" id="GO:0009699">
    <property type="term" value="P:phenylpropanoid biosynthetic process"/>
    <property type="evidence" value="ECO:0007669"/>
    <property type="project" value="UniProtKB-ARBA"/>
</dbReference>
<reference evidence="7" key="3">
    <citation type="journal article" date="2020" name="Plant Biotechnol. J.">
        <title>The pomegranate (Punica granatum L.) draft genome dissects genetic divergence between soft- and hard-seeded cultivars.</title>
        <authorList>
            <person name="Luo X."/>
            <person name="Li H."/>
            <person name="Wu Z."/>
            <person name="Yao W."/>
            <person name="Zhao P."/>
            <person name="Cao D."/>
            <person name="Yu H."/>
            <person name="Li K."/>
            <person name="Poudel K."/>
            <person name="Zhao D."/>
            <person name="Zhang F."/>
            <person name="Xia X."/>
            <person name="Chen L."/>
            <person name="Wang Q."/>
            <person name="Jing D."/>
            <person name="Cao S."/>
        </authorList>
    </citation>
    <scope>NUCLEOTIDE SEQUENCE [LARGE SCALE GENOMIC DNA]</scope>
</reference>
<dbReference type="Proteomes" id="UP000515151">
    <property type="component" value="Chromosome 6"/>
</dbReference>
<evidence type="ECO:0000313" key="7">
    <source>
        <dbReference type="Proteomes" id="UP000515151"/>
    </source>
</evidence>
<dbReference type="PANTHER" id="PTHR21495">
    <property type="entry name" value="NUCLEOPORIN-RELATED"/>
    <property type="match status" value="1"/>
</dbReference>
<accession>A0A218WA82</accession>
<reference evidence="5" key="2">
    <citation type="submission" date="2017-06" db="EMBL/GenBank/DDBJ databases">
        <title>The pomegranate genome and the genomics of punicalagin biosynthesis.</title>
        <authorList>
            <person name="Xu C."/>
        </authorList>
    </citation>
    <scope>NUCLEOTIDE SEQUENCE [LARGE SCALE GENOMIC DNA]</scope>
    <source>
        <tissue evidence="5">Fresh leaf</tissue>
    </source>
</reference>
<proteinExistence type="inferred from homology"/>
<dbReference type="Pfam" id="PF03018">
    <property type="entry name" value="Dirigent"/>
    <property type="match status" value="1"/>
</dbReference>
<comment type="subunit">
    <text evidence="2 4">Homodimer.</text>
</comment>
<dbReference type="GeneID" id="116211883"/>
<keyword evidence="4" id="KW-0732">Signal</keyword>
<reference evidence="6" key="1">
    <citation type="journal article" date="2017" name="Plant J.">
        <title>The pomegranate (Punica granatum L.) genome and the genomics of punicalagin biosynthesis.</title>
        <authorList>
            <person name="Qin G."/>
            <person name="Xu C."/>
            <person name="Ming R."/>
            <person name="Tang H."/>
            <person name="Guyot R."/>
            <person name="Kramer E.M."/>
            <person name="Hu Y."/>
            <person name="Yi X."/>
            <person name="Qi Y."/>
            <person name="Xu X."/>
            <person name="Gao Z."/>
            <person name="Pan H."/>
            <person name="Jian J."/>
            <person name="Tian Y."/>
            <person name="Yue Z."/>
            <person name="Xu Y."/>
        </authorList>
    </citation>
    <scope>NUCLEOTIDE SEQUENCE [LARGE SCALE GENOMIC DNA]</scope>
    <source>
        <strain evidence="6">cv. Dabenzi</strain>
    </source>
</reference>
<dbReference type="RefSeq" id="XP_031402275.1">
    <property type="nucleotide sequence ID" value="XM_031546415.1"/>
</dbReference>
<name>A0A218WA82_PUNGR</name>
<protein>
    <recommendedName>
        <fullName evidence="4">Dirigent protein</fullName>
    </recommendedName>
</protein>
<keyword evidence="4" id="KW-0052">Apoplast</keyword>
<sequence>MATKTAIIVPILFGFALSLLSSSFLRASAARGQGEADGIFGRTLDQKKLLGSRKEKLSHFRLYWHDVASGKNPTSISVVKPVNGSQTFFGAVNMIDNALTLGPDPSSKLVGRAKGFYAQTAQDQVDLLMAMNFAFVEGKYNGSSITVLGRNPVFDAVREMPVVGGSGLFRFAHGYAQLRTHTFDLKTGDATVDYNIYSAVLMFCGFLGKITSVVKLDSSYWGYRSRRIIIRDKLDVLILAQYLSGKLYIKNNRVPIQLET</sequence>
<evidence type="ECO:0000313" key="5">
    <source>
        <dbReference type="EMBL" id="OWM69260.1"/>
    </source>
</evidence>
<evidence type="ECO:0000256" key="1">
    <source>
        <dbReference type="ARBA" id="ARBA00010746"/>
    </source>
</evidence>
<evidence type="ECO:0000256" key="2">
    <source>
        <dbReference type="ARBA" id="ARBA00011738"/>
    </source>
</evidence>
<reference evidence="8" key="4">
    <citation type="submission" date="2025-04" db="UniProtKB">
        <authorList>
            <consortium name="RefSeq"/>
        </authorList>
    </citation>
    <scope>IDENTIFICATION</scope>
    <source>
        <tissue evidence="8">Leaf</tissue>
    </source>
</reference>
<dbReference type="AlphaFoldDB" id="A0A218WA82"/>
<dbReference type="Proteomes" id="UP000197138">
    <property type="component" value="Unassembled WGS sequence"/>
</dbReference>
<dbReference type="GO" id="GO:0048046">
    <property type="term" value="C:apoplast"/>
    <property type="evidence" value="ECO:0007669"/>
    <property type="project" value="UniProtKB-SubCell"/>
</dbReference>
<dbReference type="OrthoDB" id="1864232at2759"/>
<comment type="function">
    <text evidence="4">Dirigent proteins impart stereoselectivity on the phenoxy radical-coupling reaction, yielding optically active lignans from two molecules of coniferyl alcohol in the biosynthesis of lignans, flavonolignans, and alkaloids and thus plays a central role in plant secondary metabolism.</text>
</comment>
<evidence type="ECO:0000313" key="6">
    <source>
        <dbReference type="Proteomes" id="UP000197138"/>
    </source>
</evidence>
<organism evidence="5 6">
    <name type="scientific">Punica granatum</name>
    <name type="common">Pomegranate</name>
    <dbReference type="NCBI Taxonomy" id="22663"/>
    <lineage>
        <taxon>Eukaryota</taxon>
        <taxon>Viridiplantae</taxon>
        <taxon>Streptophyta</taxon>
        <taxon>Embryophyta</taxon>
        <taxon>Tracheophyta</taxon>
        <taxon>Spermatophyta</taxon>
        <taxon>Magnoliopsida</taxon>
        <taxon>eudicotyledons</taxon>
        <taxon>Gunneridae</taxon>
        <taxon>Pentapetalae</taxon>
        <taxon>rosids</taxon>
        <taxon>malvids</taxon>
        <taxon>Myrtales</taxon>
        <taxon>Lythraceae</taxon>
        <taxon>Punica</taxon>
    </lineage>
</organism>
<evidence type="ECO:0000256" key="4">
    <source>
        <dbReference type="RuleBase" id="RU363099"/>
    </source>
</evidence>
<feature type="chain" id="PRO_5044514654" description="Dirigent protein" evidence="4">
    <location>
        <begin position="30"/>
        <end position="260"/>
    </location>
</feature>
<keyword evidence="3 4" id="KW-0964">Secreted</keyword>
<evidence type="ECO:0000256" key="3">
    <source>
        <dbReference type="ARBA" id="ARBA00022525"/>
    </source>
</evidence>
<gene>
    <name evidence="8" type="primary">LOC116211883</name>
    <name evidence="5" type="ORF">CDL15_Pgr025447</name>
</gene>
<feature type="signal peptide" evidence="4">
    <location>
        <begin position="1"/>
        <end position="29"/>
    </location>
</feature>
<keyword evidence="7" id="KW-1185">Reference proteome</keyword>
<comment type="subcellular location">
    <subcellularLocation>
        <location evidence="4">Secreted</location>
        <location evidence="4">Extracellular space</location>
        <location evidence="4">Apoplast</location>
    </subcellularLocation>
</comment>
<dbReference type="InterPro" id="IPR044859">
    <property type="entry name" value="Allene_oxi_cyc_Dirigent"/>
</dbReference>